<proteinExistence type="predicted"/>
<feature type="non-terminal residue" evidence="2">
    <location>
        <position position="1"/>
    </location>
</feature>
<dbReference type="EMBL" id="CACRXK020017285">
    <property type="protein sequence ID" value="CAB4030999.1"/>
    <property type="molecule type" value="Genomic_DNA"/>
</dbReference>
<dbReference type="AlphaFoldDB" id="A0A6S7LEN6"/>
<feature type="region of interest" description="Disordered" evidence="1">
    <location>
        <begin position="528"/>
        <end position="557"/>
    </location>
</feature>
<evidence type="ECO:0000256" key="1">
    <source>
        <dbReference type="SAM" id="MobiDB-lite"/>
    </source>
</evidence>
<accession>A0A6S7LEN6</accession>
<gene>
    <name evidence="2" type="ORF">PACLA_8A036180</name>
</gene>
<sequence length="646" mass="72797">KESSGGNYCFYSGNFISYPNVRDRTSQIQDNMAIGIRNQFPAFFNKFQNSSIYKPQTENDCVYLNLHIYEERNLNSVKGNINCGQLFRPFGAHQHSLTAANNIFLLALELVKSVSHPNEFNAKWLIVLHSFTCLIEFTAFSTSLIVPPEAVKHSYKSFIQDNTIYLAFLGAINGLYNNNTEINTRWLEQNNADDSTKLKASKGRFETIASEMAKPATKHACRQSEILKSDLDLTSKLEDFVSSDGSDHIQDTSDKSFQPPERQNFDSTINNHGKKIIEICKTITEPAEMFNVETVYKVRPVRFCNVSSDMSPCPAPASFSVPSCRPSKIELSRDGITVNGKVFQETHIDKAIDPDVIENQDGCIKMITRLVAEVAAFMEESVKKVKVNHDLANKSTNGPEGTISNQTQESINYLKYAMDFGSIVKESLKRTTNWSAKYFTHPRSYYPVPVNHMKLSDAVYMTPLPSITMSQEDQQLMRDWLEPYRPVRQRTVRSETTKDKAGALPPNVYVNASTAFQTVDFDTDADCGMSETESTQANEQCEEVNPEDRPTRDTTAIPPTTLTQVAQMLGEDGQVDEYETDSDFKKNLSIRTNTTSSNIATYVELHLEQLLFNNVLTSGKFPESWTEGLITPIHKLGNSLDPNNYR</sequence>
<feature type="compositionally biased region" description="Basic and acidic residues" evidence="1">
    <location>
        <begin position="242"/>
        <end position="254"/>
    </location>
</feature>
<comment type="caution">
    <text evidence="2">The sequence shown here is derived from an EMBL/GenBank/DDBJ whole genome shotgun (WGS) entry which is preliminary data.</text>
</comment>
<reference evidence="2" key="1">
    <citation type="submission" date="2020-04" db="EMBL/GenBank/DDBJ databases">
        <authorList>
            <person name="Alioto T."/>
            <person name="Alioto T."/>
            <person name="Gomez Garrido J."/>
        </authorList>
    </citation>
    <scope>NUCLEOTIDE SEQUENCE</scope>
    <source>
        <strain evidence="2">A484AB</strain>
    </source>
</reference>
<organism evidence="2 3">
    <name type="scientific">Paramuricea clavata</name>
    <name type="common">Red gorgonian</name>
    <name type="synonym">Violescent sea-whip</name>
    <dbReference type="NCBI Taxonomy" id="317549"/>
    <lineage>
        <taxon>Eukaryota</taxon>
        <taxon>Metazoa</taxon>
        <taxon>Cnidaria</taxon>
        <taxon>Anthozoa</taxon>
        <taxon>Octocorallia</taxon>
        <taxon>Malacalcyonacea</taxon>
        <taxon>Plexauridae</taxon>
        <taxon>Paramuricea</taxon>
    </lineage>
</organism>
<dbReference type="Proteomes" id="UP001152795">
    <property type="component" value="Unassembled WGS sequence"/>
</dbReference>
<evidence type="ECO:0000313" key="2">
    <source>
        <dbReference type="EMBL" id="CAB4030999.1"/>
    </source>
</evidence>
<evidence type="ECO:0000313" key="3">
    <source>
        <dbReference type="Proteomes" id="UP001152795"/>
    </source>
</evidence>
<name>A0A6S7LEN6_PARCT</name>
<protein>
    <submittedName>
        <fullName evidence="2">Uncharacterized protein</fullName>
    </submittedName>
</protein>
<feature type="non-terminal residue" evidence="2">
    <location>
        <position position="646"/>
    </location>
</feature>
<feature type="region of interest" description="Disordered" evidence="1">
    <location>
        <begin position="242"/>
        <end position="268"/>
    </location>
</feature>
<keyword evidence="3" id="KW-1185">Reference proteome</keyword>